<dbReference type="Gene3D" id="3.90.1150.10">
    <property type="entry name" value="Aspartate Aminotransferase, domain 1"/>
    <property type="match status" value="1"/>
</dbReference>
<dbReference type="SUPFAM" id="SSF53383">
    <property type="entry name" value="PLP-dependent transferases"/>
    <property type="match status" value="1"/>
</dbReference>
<sequence>MTINIQGLNGESNHPSPNEGSMMFDPSVVEAIANQLYTALPQEDTNPIPETPSVSQATTPNLGNQAPNQTLSEEALTEIAKQLSAQMLPNNLETSLKQAFAQLQLTSNRETPAAFSSVSSPSDAWNVEALKEYTEISPVSPSEIPGTSIATPPKPTSIFPVSQVELQKAFDRETPQPSFYFLATPELENLGLKSDAPFDVQVIRKDFPILHQKVNGKPLIWLDNAATTQKPQNVIDALSHYYQQDNSNIHRAAHTLAARATDAYEAAREKVQRFLGASSSSEIIFVRGTTEAINLVAQTYGRKNIRAGDEILLSNLEHHANIVPWQMLAQETGAIIKVIPISDNGEVILEEYTRLLGPRTRIVGITQVSNALGTILPVREMTEIAHRHGARVLIDGAQAVSHQPVNVQELNCDFYTLSGHKLFAPNGIGVLYAKREILEDLPPWQGGGSMIRHVTFEKTIYSDPPAKFEAGTPNIADAVGLGAAIDYITRLGMTNIERYEHQLTEYAMQRLAEIPGLRLIGTAPHKVSVLSFLLNDIPVEEVGKRLAQEGIAVRAGHHCAQPTMQRYGITGTVRPSLAFYNTYQEIETLVEVLQTIRFR</sequence>
<dbReference type="InterPro" id="IPR020578">
    <property type="entry name" value="Aminotrans_V_PyrdxlP_BS"/>
</dbReference>
<dbReference type="InterPro" id="IPR010970">
    <property type="entry name" value="Cys_dSase_SufS"/>
</dbReference>
<evidence type="ECO:0000313" key="12">
    <source>
        <dbReference type="Proteomes" id="UP001576774"/>
    </source>
</evidence>
<comment type="similarity">
    <text evidence="2 8">Belongs to the class-V pyridoxal-phosphate-dependent aminotransferase family. Csd subfamily.</text>
</comment>
<keyword evidence="4 8" id="KW-0808">Transferase</keyword>
<organism evidence="11 12">
    <name type="scientific">Floridaenema aerugineum BLCC-F46</name>
    <dbReference type="NCBI Taxonomy" id="3153654"/>
    <lineage>
        <taxon>Bacteria</taxon>
        <taxon>Bacillati</taxon>
        <taxon>Cyanobacteriota</taxon>
        <taxon>Cyanophyceae</taxon>
        <taxon>Oscillatoriophycideae</taxon>
        <taxon>Aerosakkonematales</taxon>
        <taxon>Aerosakkonemataceae</taxon>
        <taxon>Floridanema</taxon>
        <taxon>Floridanema aerugineum</taxon>
    </lineage>
</organism>
<comment type="catalytic activity">
    <reaction evidence="6 8">
        <text>(sulfur carrier)-H + L-cysteine = (sulfur carrier)-SH + L-alanine</text>
        <dbReference type="Rhea" id="RHEA:43892"/>
        <dbReference type="Rhea" id="RHEA-COMP:14737"/>
        <dbReference type="Rhea" id="RHEA-COMP:14739"/>
        <dbReference type="ChEBI" id="CHEBI:29917"/>
        <dbReference type="ChEBI" id="CHEBI:35235"/>
        <dbReference type="ChEBI" id="CHEBI:57972"/>
        <dbReference type="ChEBI" id="CHEBI:64428"/>
        <dbReference type="EC" id="2.8.1.7"/>
    </reaction>
</comment>
<evidence type="ECO:0000313" key="11">
    <source>
        <dbReference type="EMBL" id="MFB2879170.1"/>
    </source>
</evidence>
<evidence type="ECO:0000256" key="3">
    <source>
        <dbReference type="ARBA" id="ARBA00012239"/>
    </source>
</evidence>
<dbReference type="Proteomes" id="UP001576774">
    <property type="component" value="Unassembled WGS sequence"/>
</dbReference>
<evidence type="ECO:0000256" key="5">
    <source>
        <dbReference type="ARBA" id="ARBA00022898"/>
    </source>
</evidence>
<dbReference type="EC" id="2.8.1.7" evidence="3 8"/>
<feature type="domain" description="Aminotransferase class V" evidence="10">
    <location>
        <begin position="220"/>
        <end position="589"/>
    </location>
</feature>
<keyword evidence="5 8" id="KW-0663">Pyridoxal phosphate</keyword>
<dbReference type="NCBIfam" id="TIGR01979">
    <property type="entry name" value="sufS"/>
    <property type="match status" value="1"/>
</dbReference>
<comment type="cofactor">
    <cofactor evidence="1 7">
        <name>pyridoxal 5'-phosphate</name>
        <dbReference type="ChEBI" id="CHEBI:597326"/>
    </cofactor>
</comment>
<evidence type="ECO:0000259" key="10">
    <source>
        <dbReference type="Pfam" id="PF00266"/>
    </source>
</evidence>
<dbReference type="RefSeq" id="WP_413272220.1">
    <property type="nucleotide sequence ID" value="NZ_JBHFNQ010000152.1"/>
</dbReference>
<dbReference type="CDD" id="cd06453">
    <property type="entry name" value="SufS_like"/>
    <property type="match status" value="1"/>
</dbReference>
<dbReference type="EMBL" id="JBHFNQ010000152">
    <property type="protein sequence ID" value="MFB2879170.1"/>
    <property type="molecule type" value="Genomic_DNA"/>
</dbReference>
<gene>
    <name evidence="11" type="ORF">ACE1CC_20135</name>
</gene>
<keyword evidence="12" id="KW-1185">Reference proteome</keyword>
<evidence type="ECO:0000256" key="7">
    <source>
        <dbReference type="RuleBase" id="RU004504"/>
    </source>
</evidence>
<dbReference type="PANTHER" id="PTHR43586">
    <property type="entry name" value="CYSTEINE DESULFURASE"/>
    <property type="match status" value="1"/>
</dbReference>
<accession>A0ABV4X8Q5</accession>
<evidence type="ECO:0000256" key="6">
    <source>
        <dbReference type="ARBA" id="ARBA00050776"/>
    </source>
</evidence>
<reference evidence="11 12" key="1">
    <citation type="submission" date="2024-09" db="EMBL/GenBank/DDBJ databases">
        <title>Floridaenema gen nov. (Aerosakkonemataceae, Aerosakkonematales ord. nov., Cyanobacteria) from benthic tropical and subtropical fresh waters, with the description of four new species.</title>
        <authorList>
            <person name="Moretto J.A."/>
            <person name="Berthold D.E."/>
            <person name="Lefler F.W."/>
            <person name="Huang I.-S."/>
            <person name="Laughinghouse H. IV."/>
        </authorList>
    </citation>
    <scope>NUCLEOTIDE SEQUENCE [LARGE SCALE GENOMIC DNA]</scope>
    <source>
        <strain evidence="11 12">BLCC-F46</strain>
    </source>
</reference>
<evidence type="ECO:0000256" key="8">
    <source>
        <dbReference type="RuleBase" id="RU004506"/>
    </source>
</evidence>
<dbReference type="PROSITE" id="PS00595">
    <property type="entry name" value="AA_TRANSFER_CLASS_5"/>
    <property type="match status" value="1"/>
</dbReference>
<evidence type="ECO:0000256" key="1">
    <source>
        <dbReference type="ARBA" id="ARBA00001933"/>
    </source>
</evidence>
<protein>
    <recommendedName>
        <fullName evidence="3 8">Cysteine desulfurase</fullName>
        <ecNumber evidence="3 8">2.8.1.7</ecNumber>
    </recommendedName>
</protein>
<comment type="function">
    <text evidence="8">Catalyzes the removal of elemental sulfur and selenium atoms from L-cysteine, L-cystine, L-selenocysteine, and L-selenocystine to produce L-alanine.</text>
</comment>
<dbReference type="PANTHER" id="PTHR43586:SF8">
    <property type="entry name" value="CYSTEINE DESULFURASE 1, CHLOROPLASTIC"/>
    <property type="match status" value="1"/>
</dbReference>
<feature type="region of interest" description="Disordered" evidence="9">
    <location>
        <begin position="1"/>
        <end position="23"/>
    </location>
</feature>
<evidence type="ECO:0000256" key="2">
    <source>
        <dbReference type="ARBA" id="ARBA00010447"/>
    </source>
</evidence>
<dbReference type="GO" id="GO:0031071">
    <property type="term" value="F:cysteine desulfurase activity"/>
    <property type="evidence" value="ECO:0007669"/>
    <property type="project" value="UniProtKB-EC"/>
</dbReference>
<dbReference type="Pfam" id="PF00266">
    <property type="entry name" value="Aminotran_5"/>
    <property type="match status" value="1"/>
</dbReference>
<feature type="compositionally biased region" description="Polar residues" evidence="9">
    <location>
        <begin position="1"/>
        <end position="19"/>
    </location>
</feature>
<evidence type="ECO:0000256" key="9">
    <source>
        <dbReference type="SAM" id="MobiDB-lite"/>
    </source>
</evidence>
<dbReference type="InterPro" id="IPR000192">
    <property type="entry name" value="Aminotrans_V_dom"/>
</dbReference>
<dbReference type="InterPro" id="IPR015422">
    <property type="entry name" value="PyrdxlP-dep_Trfase_small"/>
</dbReference>
<dbReference type="InterPro" id="IPR015421">
    <property type="entry name" value="PyrdxlP-dep_Trfase_major"/>
</dbReference>
<comment type="caution">
    <text evidence="11">The sequence shown here is derived from an EMBL/GenBank/DDBJ whole genome shotgun (WGS) entry which is preliminary data.</text>
</comment>
<feature type="compositionally biased region" description="Polar residues" evidence="9">
    <location>
        <begin position="52"/>
        <end position="64"/>
    </location>
</feature>
<evidence type="ECO:0000256" key="4">
    <source>
        <dbReference type="ARBA" id="ARBA00022679"/>
    </source>
</evidence>
<proteinExistence type="inferred from homology"/>
<name>A0ABV4X8Q5_9CYAN</name>
<feature type="region of interest" description="Disordered" evidence="9">
    <location>
        <begin position="42"/>
        <end position="64"/>
    </location>
</feature>
<dbReference type="InterPro" id="IPR015424">
    <property type="entry name" value="PyrdxlP-dep_Trfase"/>
</dbReference>
<dbReference type="Gene3D" id="3.40.640.10">
    <property type="entry name" value="Type I PLP-dependent aspartate aminotransferase-like (Major domain)"/>
    <property type="match status" value="1"/>
</dbReference>